<accession>A0A0W8FTB0</accession>
<protein>
    <submittedName>
        <fullName evidence="2">Glycosyl transferase, family 2</fullName>
    </submittedName>
</protein>
<keyword evidence="2" id="KW-0808">Transferase</keyword>
<dbReference type="Gene3D" id="3.90.550.10">
    <property type="entry name" value="Spore Coat Polysaccharide Biosynthesis Protein SpsA, Chain A"/>
    <property type="match status" value="1"/>
</dbReference>
<reference evidence="2" key="1">
    <citation type="journal article" date="2015" name="Proc. Natl. Acad. Sci. U.S.A.">
        <title>Networks of energetic and metabolic interactions define dynamics in microbial communities.</title>
        <authorList>
            <person name="Embree M."/>
            <person name="Liu J.K."/>
            <person name="Al-Bassam M.M."/>
            <person name="Zengler K."/>
        </authorList>
    </citation>
    <scope>NUCLEOTIDE SEQUENCE</scope>
</reference>
<sequence>MNKRYDNRPPDIIDISVIIVNRNTRDLLRKCLNSIYKTINNLIFEVIVVDNVSSDGSVQML</sequence>
<dbReference type="InterPro" id="IPR001173">
    <property type="entry name" value="Glyco_trans_2-like"/>
</dbReference>
<evidence type="ECO:0000313" key="2">
    <source>
        <dbReference type="EMBL" id="KUG24160.1"/>
    </source>
</evidence>
<organism evidence="2">
    <name type="scientific">hydrocarbon metagenome</name>
    <dbReference type="NCBI Taxonomy" id="938273"/>
    <lineage>
        <taxon>unclassified sequences</taxon>
        <taxon>metagenomes</taxon>
        <taxon>ecological metagenomes</taxon>
    </lineage>
</organism>
<gene>
    <name evidence="2" type="ORF">ASZ90_006051</name>
</gene>
<dbReference type="EMBL" id="LNQE01000859">
    <property type="protein sequence ID" value="KUG24160.1"/>
    <property type="molecule type" value="Genomic_DNA"/>
</dbReference>
<comment type="caution">
    <text evidence="2">The sequence shown here is derived from an EMBL/GenBank/DDBJ whole genome shotgun (WGS) entry which is preliminary data.</text>
</comment>
<name>A0A0W8FTB0_9ZZZZ</name>
<dbReference type="SUPFAM" id="SSF53448">
    <property type="entry name" value="Nucleotide-diphospho-sugar transferases"/>
    <property type="match status" value="1"/>
</dbReference>
<dbReference type="Pfam" id="PF00535">
    <property type="entry name" value="Glycos_transf_2"/>
    <property type="match status" value="1"/>
</dbReference>
<evidence type="ECO:0000259" key="1">
    <source>
        <dbReference type="Pfam" id="PF00535"/>
    </source>
</evidence>
<dbReference type="AlphaFoldDB" id="A0A0W8FTB0"/>
<proteinExistence type="predicted"/>
<feature type="domain" description="Glycosyltransferase 2-like" evidence="1">
    <location>
        <begin position="16"/>
        <end position="61"/>
    </location>
</feature>
<dbReference type="InterPro" id="IPR029044">
    <property type="entry name" value="Nucleotide-diphossugar_trans"/>
</dbReference>
<dbReference type="GO" id="GO:0016740">
    <property type="term" value="F:transferase activity"/>
    <property type="evidence" value="ECO:0007669"/>
    <property type="project" value="UniProtKB-KW"/>
</dbReference>